<evidence type="ECO:0000313" key="2">
    <source>
        <dbReference type="EMBL" id="QKY73320.1"/>
    </source>
</evidence>
<gene>
    <name evidence="2" type="ORF">FLK62_08780</name>
</gene>
<evidence type="ECO:0000313" key="3">
    <source>
        <dbReference type="Proteomes" id="UP000509790"/>
    </source>
</evidence>
<organism evidence="2 3">
    <name type="scientific">Glaesserella parasuis</name>
    <name type="common">Haemophilus parasuis</name>
    <dbReference type="NCBI Taxonomy" id="738"/>
    <lineage>
        <taxon>Bacteria</taxon>
        <taxon>Pseudomonadati</taxon>
        <taxon>Pseudomonadota</taxon>
        <taxon>Gammaproteobacteria</taxon>
        <taxon>Pasteurellales</taxon>
        <taxon>Pasteurellaceae</taxon>
        <taxon>Glaesserella</taxon>
    </lineage>
</organism>
<sequence>MHFSQTNIKRIERLLLLCACDKDWDESKHPRAENGQFGKSGQAKSKDKIGAFGKIYTEFKHDSQGAIRKLMKEKNGEAIAALHHSELGDIDLIWGEEGDPDNDYRGGYGLAKIAKKHPEVLNDLQGILNKMSIDTSRSGKHKARLRSEDGKYRGVVRLTYEDKEKKWLLTAFEKGVYVTGKSSDTASFSNVGDTALYIDNNASDRIINQRLRDYQLKVRIDRLYSRICGGWMNLRQIANHYKDGRRYYDHGYMRE</sequence>
<proteinExistence type="predicted"/>
<name>A0A859IH48_GLAPU</name>
<feature type="domain" description="Phage-Barnase-EndoU-ColicinE5/D-RelE-like nuclease" evidence="1">
    <location>
        <begin position="81"/>
        <end position="174"/>
    </location>
</feature>
<dbReference type="InterPro" id="IPR041092">
    <property type="entry name" value="PBECR1"/>
</dbReference>
<dbReference type="Pfam" id="PF18809">
    <property type="entry name" value="PBECR1"/>
    <property type="match status" value="1"/>
</dbReference>
<dbReference type="EMBL" id="CP041334">
    <property type="protein sequence ID" value="QKY73320.1"/>
    <property type="molecule type" value="Genomic_DNA"/>
</dbReference>
<evidence type="ECO:0000259" key="1">
    <source>
        <dbReference type="Pfam" id="PF18809"/>
    </source>
</evidence>
<reference evidence="2 3" key="1">
    <citation type="submission" date="2019-06" db="EMBL/GenBank/DDBJ databases">
        <title>Complete genome sequence of Haemophilus parasuis HPS412.</title>
        <authorList>
            <person name="Yang S."/>
            <person name="Huang C."/>
        </authorList>
    </citation>
    <scope>NUCLEOTIDE SEQUENCE [LARGE SCALE GENOMIC DNA]</scope>
    <source>
        <strain evidence="2 3">HPS412</strain>
    </source>
</reference>
<dbReference type="RefSeq" id="WP_176443797.1">
    <property type="nucleotide sequence ID" value="NZ_CP041334.1"/>
</dbReference>
<dbReference type="Proteomes" id="UP000509790">
    <property type="component" value="Chromosome"/>
</dbReference>
<protein>
    <recommendedName>
        <fullName evidence="1">Phage-Barnase-EndoU-ColicinE5/D-RelE-like nuclease domain-containing protein</fullName>
    </recommendedName>
</protein>
<accession>A0A859IH48</accession>
<dbReference type="AlphaFoldDB" id="A0A859IH48"/>